<dbReference type="PANTHER" id="PTHR33064">
    <property type="entry name" value="POL PROTEIN"/>
    <property type="match status" value="1"/>
</dbReference>
<dbReference type="OrthoDB" id="8000983at2759"/>
<protein>
    <recommendedName>
        <fullName evidence="4">Reverse transcriptase/retrotransposon-derived protein RNase H-like domain-containing protein</fullName>
    </recommendedName>
</protein>
<dbReference type="AlphaFoldDB" id="A0A0Q3M4X8"/>
<feature type="compositionally biased region" description="Basic and acidic residues" evidence="1">
    <location>
        <begin position="29"/>
        <end position="43"/>
    </location>
</feature>
<dbReference type="InterPro" id="IPR043502">
    <property type="entry name" value="DNA/RNA_pol_sf"/>
</dbReference>
<evidence type="ECO:0008006" key="4">
    <source>
        <dbReference type="Google" id="ProtNLM"/>
    </source>
</evidence>
<organism evidence="2 3">
    <name type="scientific">Amazona aestiva</name>
    <name type="common">Blue-fronted Amazon parrot</name>
    <dbReference type="NCBI Taxonomy" id="12930"/>
    <lineage>
        <taxon>Eukaryota</taxon>
        <taxon>Metazoa</taxon>
        <taxon>Chordata</taxon>
        <taxon>Craniata</taxon>
        <taxon>Vertebrata</taxon>
        <taxon>Euteleostomi</taxon>
        <taxon>Archelosauria</taxon>
        <taxon>Archosauria</taxon>
        <taxon>Dinosauria</taxon>
        <taxon>Saurischia</taxon>
        <taxon>Theropoda</taxon>
        <taxon>Coelurosauria</taxon>
        <taxon>Aves</taxon>
        <taxon>Neognathae</taxon>
        <taxon>Neoaves</taxon>
        <taxon>Telluraves</taxon>
        <taxon>Australaves</taxon>
        <taxon>Psittaciformes</taxon>
        <taxon>Psittacidae</taxon>
        <taxon>Amazona</taxon>
    </lineage>
</organism>
<accession>A0A0Q3M4X8</accession>
<dbReference type="InterPro" id="IPR051320">
    <property type="entry name" value="Viral_Replic_Matur_Polypro"/>
</dbReference>
<reference evidence="2 3" key="1">
    <citation type="submission" date="2015-10" db="EMBL/GenBank/DDBJ databases">
        <authorList>
            <person name="Gilbert D.G."/>
        </authorList>
    </citation>
    <scope>NUCLEOTIDE SEQUENCE [LARGE SCALE GENOMIC DNA]</scope>
    <source>
        <strain evidence="2">FVVF132</strain>
    </source>
</reference>
<dbReference type="Proteomes" id="UP000051836">
    <property type="component" value="Unassembled WGS sequence"/>
</dbReference>
<evidence type="ECO:0000313" key="2">
    <source>
        <dbReference type="EMBL" id="KQK77653.1"/>
    </source>
</evidence>
<dbReference type="Gene3D" id="3.30.70.270">
    <property type="match status" value="1"/>
</dbReference>
<evidence type="ECO:0000256" key="1">
    <source>
        <dbReference type="SAM" id="MobiDB-lite"/>
    </source>
</evidence>
<feature type="region of interest" description="Disordered" evidence="1">
    <location>
        <begin position="1"/>
        <end position="67"/>
    </location>
</feature>
<keyword evidence="3" id="KW-1185">Reference proteome</keyword>
<dbReference type="InterPro" id="IPR043128">
    <property type="entry name" value="Rev_trsase/Diguanyl_cyclase"/>
</dbReference>
<gene>
    <name evidence="2" type="ORF">AAES_123329</name>
</gene>
<dbReference type="SUPFAM" id="SSF56672">
    <property type="entry name" value="DNA/RNA polymerases"/>
    <property type="match status" value="1"/>
</dbReference>
<dbReference type="EMBL" id="LMAW01002731">
    <property type="protein sequence ID" value="KQK77653.1"/>
    <property type="molecule type" value="Genomic_DNA"/>
</dbReference>
<name>A0A0Q3M4X8_AMAAE</name>
<comment type="caution">
    <text evidence="2">The sequence shown here is derived from an EMBL/GenBank/DDBJ whole genome shotgun (WGS) entry which is preliminary data.</text>
</comment>
<evidence type="ECO:0000313" key="3">
    <source>
        <dbReference type="Proteomes" id="UP000051836"/>
    </source>
</evidence>
<dbReference type="PANTHER" id="PTHR33064:SF29">
    <property type="entry name" value="PEPTIDASE A2 DOMAIN-CONTAINING PROTEIN-RELATED"/>
    <property type="match status" value="1"/>
</dbReference>
<sequence>MQTTVIITADKPEDQLVPISVAPVRKRKSEKEARKTKQDEEKAYSLPGTASDQESSSHDEEEEEEEIQFCGINWQNGHRQIPTDVINTITAMSPPTNKKETQAFLGAVGFWRVDVRSYSLIVSPLYHVTQKKNDFKWGPEQQQAFEQIEQERVHAVALGPIQTGTDVKKCALRCSRGEWSHLEPLAESSTGDLRSTP</sequence>
<dbReference type="STRING" id="12930.A0A0Q3M4X8"/>
<proteinExistence type="predicted"/>